<evidence type="ECO:0000256" key="1">
    <source>
        <dbReference type="SAM" id="MobiDB-lite"/>
    </source>
</evidence>
<accession>A0A6J4V4Y9</accession>
<evidence type="ECO:0000313" key="2">
    <source>
        <dbReference type="EMBL" id="CAA9567460.1"/>
    </source>
</evidence>
<feature type="compositionally biased region" description="Basic residues" evidence="1">
    <location>
        <begin position="105"/>
        <end position="121"/>
    </location>
</feature>
<feature type="compositionally biased region" description="Basic residues" evidence="1">
    <location>
        <begin position="39"/>
        <end position="56"/>
    </location>
</feature>
<feature type="compositionally biased region" description="Low complexity" evidence="1">
    <location>
        <begin position="13"/>
        <end position="30"/>
    </location>
</feature>
<organism evidence="2">
    <name type="scientific">uncultured Thermomicrobiales bacterium</name>
    <dbReference type="NCBI Taxonomy" id="1645740"/>
    <lineage>
        <taxon>Bacteria</taxon>
        <taxon>Pseudomonadati</taxon>
        <taxon>Thermomicrobiota</taxon>
        <taxon>Thermomicrobia</taxon>
        <taxon>Thermomicrobiales</taxon>
        <taxon>environmental samples</taxon>
    </lineage>
</organism>
<dbReference type="EMBL" id="CADCWM010000538">
    <property type="protein sequence ID" value="CAA9567460.1"/>
    <property type="molecule type" value="Genomic_DNA"/>
</dbReference>
<feature type="region of interest" description="Disordered" evidence="1">
    <location>
        <begin position="1"/>
        <end position="181"/>
    </location>
</feature>
<protein>
    <submittedName>
        <fullName evidence="2">Uncharacterized protein</fullName>
    </submittedName>
</protein>
<name>A0A6J4V4Y9_9BACT</name>
<feature type="non-terminal residue" evidence="2">
    <location>
        <position position="181"/>
    </location>
</feature>
<dbReference type="AlphaFoldDB" id="A0A6J4V4Y9"/>
<feature type="non-terminal residue" evidence="2">
    <location>
        <position position="1"/>
    </location>
</feature>
<feature type="compositionally biased region" description="Basic and acidic residues" evidence="1">
    <location>
        <begin position="57"/>
        <end position="70"/>
    </location>
</feature>
<gene>
    <name evidence="2" type="ORF">AVDCRST_MAG88-2022</name>
</gene>
<feature type="compositionally biased region" description="Basic and acidic residues" evidence="1">
    <location>
        <begin position="1"/>
        <end position="12"/>
    </location>
</feature>
<reference evidence="2" key="1">
    <citation type="submission" date="2020-02" db="EMBL/GenBank/DDBJ databases">
        <authorList>
            <person name="Meier V. D."/>
        </authorList>
    </citation>
    <scope>NUCLEOTIDE SEQUENCE</scope>
    <source>
        <strain evidence="2">AVDCRST_MAG88</strain>
    </source>
</reference>
<proteinExistence type="predicted"/>
<sequence>ERRHEATERDRGAAGVRPGGRAVALGARGRAPADEGGARRHCPGRGRLGAARRRQQHRDDPLPPRPDRGRLALRRGPGARVVSRRGGGVPAARGPRRAGPPHPAPGRRSRRVRGAARRHSRPVAGGLPRDVARGVPPPAPPPRLRRDARVGGAPPDAARGRASRPDRDAAGTRGARSRSSL</sequence>